<sequence length="265" mass="29958">MDSLETNQEEQQFAIVLPREQFLQLLRGEFEGDGPTLYDVADECVLANGEAPAQYAQFWGIYTTRRSFMQVRRLRPDGTDNKVYMWTGPRGVIFAVENHTESVVTMSAASLDSRFTLLIDGMVLGRRDFPREYEPGYGVIQQKDILKLLEPDGLPSSELAASAKALADSVAHVQPGMAQDLVDGQYEIISIMGEWESGDRDETASVVYFDTPHGYLLHNTERQMLRKEHHLEPAPGWYILLRAMEVLPPEPVIASWQEEADAHRD</sequence>
<reference evidence="1 2" key="1">
    <citation type="submission" date="2014-07" db="EMBL/GenBank/DDBJ databases">
        <authorList>
            <person name="McCorrison J."/>
            <person name="Sanka R."/>
            <person name="Torralba M."/>
            <person name="Gillis M."/>
            <person name="Haft D.H."/>
            <person name="Methe B."/>
            <person name="Sutton G."/>
            <person name="Nelson K.E."/>
        </authorList>
    </citation>
    <scope>NUCLEOTIDE SEQUENCE [LARGE SCALE GENOMIC DNA]</scope>
    <source>
        <strain evidence="1 2">DNF00011</strain>
    </source>
</reference>
<dbReference type="RefSeq" id="WP_035754810.1">
    <property type="nucleotide sequence ID" value="NZ_JRNH01000007.1"/>
</dbReference>
<accession>A0A095YG32</accession>
<evidence type="ECO:0000313" key="2">
    <source>
        <dbReference type="Proteomes" id="UP000053528"/>
    </source>
</evidence>
<comment type="caution">
    <text evidence="1">The sequence shown here is derived from an EMBL/GenBank/DDBJ whole genome shotgun (WGS) entry which is preliminary data.</text>
</comment>
<name>A0A095YG32_9MICC</name>
<evidence type="ECO:0000313" key="1">
    <source>
        <dbReference type="EMBL" id="KGF21106.1"/>
    </source>
</evidence>
<protein>
    <submittedName>
        <fullName evidence="1">Uncharacterized protein</fullName>
    </submittedName>
</protein>
<dbReference type="Proteomes" id="UP000053528">
    <property type="component" value="Unassembled WGS sequence"/>
</dbReference>
<gene>
    <name evidence="1" type="ORF">HMPREF2128_02715</name>
</gene>
<dbReference type="AlphaFoldDB" id="A0A095YG32"/>
<proteinExistence type="predicted"/>
<organism evidence="1 2">
    <name type="scientific">Pseudoglutamicibacter albus DNF00011</name>
    <dbReference type="NCBI Taxonomy" id="1401063"/>
    <lineage>
        <taxon>Bacteria</taxon>
        <taxon>Bacillati</taxon>
        <taxon>Actinomycetota</taxon>
        <taxon>Actinomycetes</taxon>
        <taxon>Micrococcales</taxon>
        <taxon>Micrococcaceae</taxon>
        <taxon>Pseudoglutamicibacter</taxon>
    </lineage>
</organism>
<dbReference type="EMBL" id="JRNH01000007">
    <property type="protein sequence ID" value="KGF21106.1"/>
    <property type="molecule type" value="Genomic_DNA"/>
</dbReference>